<organism evidence="2 3">
    <name type="scientific">Microbacterium hominis</name>
    <dbReference type="NCBI Taxonomy" id="162426"/>
    <lineage>
        <taxon>Bacteria</taxon>
        <taxon>Bacillati</taxon>
        <taxon>Actinomycetota</taxon>
        <taxon>Actinomycetes</taxon>
        <taxon>Micrococcales</taxon>
        <taxon>Microbacteriaceae</taxon>
        <taxon>Microbacterium</taxon>
    </lineage>
</organism>
<dbReference type="SUPFAM" id="SSF55874">
    <property type="entry name" value="ATPase domain of HSP90 chaperone/DNA topoisomerase II/histidine kinase"/>
    <property type="match status" value="1"/>
</dbReference>
<dbReference type="Gene3D" id="3.40.1350.10">
    <property type="match status" value="1"/>
</dbReference>
<dbReference type="Gene3D" id="3.30.565.10">
    <property type="entry name" value="Histidine kinase-like ATPase, C-terminal domain"/>
    <property type="match status" value="1"/>
</dbReference>
<dbReference type="InterPro" id="IPR011856">
    <property type="entry name" value="tRNA_endonuc-like_dom_sf"/>
</dbReference>
<dbReference type="Pfam" id="PF13589">
    <property type="entry name" value="HATPase_c_3"/>
    <property type="match status" value="1"/>
</dbReference>
<dbReference type="Proteomes" id="UP000031202">
    <property type="component" value="Unassembled WGS sequence"/>
</dbReference>
<proteinExistence type="predicted"/>
<evidence type="ECO:0008006" key="4">
    <source>
        <dbReference type="Google" id="ProtNLM"/>
    </source>
</evidence>
<reference evidence="2 3" key="1">
    <citation type="submission" date="2014-12" db="EMBL/GenBank/DDBJ databases">
        <title>Genome sequencing of Microbacterium hominis TPW29.</title>
        <authorList>
            <person name="Tan P.W."/>
            <person name="Chan K.-G."/>
        </authorList>
    </citation>
    <scope>NUCLEOTIDE SEQUENCE [LARGE SCALE GENOMIC DNA]</scope>
    <source>
        <strain evidence="2 3">TPW29</strain>
    </source>
</reference>
<sequence length="678" mass="75589">MAVVSDRVFGITVLGRTLEHLGTQMYKRRDVALAELVANAWDAGATEVLISVPLADRYDAATSEVSVTDNGTGMSPDQVDDEYLVIGRNRRAEGQSAPKNRKVMGRKGVGKLAGFGLGRKMNVLTWQENTATSIELDGQKLKAEGGETKTLEIHGTVTDEVAHLPYPSGTRVVMTALKHKTPPDIEGLHQALARRFSRTVIGEMRIVINGAELQQPKIELSMRDPSSGERTDDLGDGNKVTWWAGFSKTVLSSELQGFTVLVNGKTAQAPPYFFGVEATASGQHGTKYLTGVIEADFLDDGVDDESDRISTDRQEIDWEDDSTRAFKIWGEALTRRLLRERASARGKAAEKRVLDNEGLANRLARLDPPSREKAKKFIQSLGSSETEEEKILPLADTIIQAFEYQQFHDYISELDAASDDPVQFAKAVSYMHGWRMLESRALLEVIKGRTEIVEKFFGMIVNNAAETAHTAGQDNLHDLVARYPWLLDPDWQVLAEEKTMTKQLREWGAADGRDRDDTRYDFLALQGDGQTVVIEIKRSAHAATLEDLHQLETYVNKLGMGKSNVTGAFITGEHYAMLDSTLESWKRRNDIQLLTWQQIHARTAKHYENYKAILEGDLDADGFSQRAKEVAMTREVLKKATAYRTRAERREGLGPQDNRFDQLEAHSAETIEPAPPVE</sequence>
<evidence type="ECO:0000313" key="2">
    <source>
        <dbReference type="EMBL" id="KIC59976.1"/>
    </source>
</evidence>
<protein>
    <recommendedName>
        <fullName evidence="4">ATP-binding protein</fullName>
    </recommendedName>
</protein>
<comment type="caution">
    <text evidence="2">The sequence shown here is derived from an EMBL/GenBank/DDBJ whole genome shotgun (WGS) entry which is preliminary data.</text>
</comment>
<gene>
    <name evidence="2" type="ORF">RM52_00735</name>
</gene>
<dbReference type="RefSeq" id="WP_039411635.1">
    <property type="nucleotide sequence ID" value="NZ_JWSZ01000001.1"/>
</dbReference>
<name>A0A0B4CZZ7_9MICO</name>
<feature type="region of interest" description="Disordered" evidence="1">
    <location>
        <begin position="644"/>
        <end position="678"/>
    </location>
</feature>
<dbReference type="EMBL" id="JWSZ01000001">
    <property type="protein sequence ID" value="KIC59976.1"/>
    <property type="molecule type" value="Genomic_DNA"/>
</dbReference>
<dbReference type="InterPro" id="IPR036890">
    <property type="entry name" value="HATPase_C_sf"/>
</dbReference>
<dbReference type="AlphaFoldDB" id="A0A0B4CZZ7"/>
<evidence type="ECO:0000256" key="1">
    <source>
        <dbReference type="SAM" id="MobiDB-lite"/>
    </source>
</evidence>
<feature type="compositionally biased region" description="Basic and acidic residues" evidence="1">
    <location>
        <begin position="645"/>
        <end position="669"/>
    </location>
</feature>
<dbReference type="GO" id="GO:0003676">
    <property type="term" value="F:nucleic acid binding"/>
    <property type="evidence" value="ECO:0007669"/>
    <property type="project" value="InterPro"/>
</dbReference>
<evidence type="ECO:0000313" key="3">
    <source>
        <dbReference type="Proteomes" id="UP000031202"/>
    </source>
</evidence>
<accession>A0A0B4CZZ7</accession>